<evidence type="ECO:0000256" key="4">
    <source>
        <dbReference type="ARBA" id="ARBA00022679"/>
    </source>
</evidence>
<dbReference type="Proteomes" id="UP001432027">
    <property type="component" value="Unassembled WGS sequence"/>
</dbReference>
<sequence length="434" mass="48981">DIAFTHMYHYCPIGIIHKSKIPTWIWLNSGALMETVAELMGVPVPPSYCPPSMMDAGEDMSFFERVKSFAGHVVFKFLWRSMTVDRETVVFRAEFGQDFPDIVDLAAEAPLVMVNSNELYDFARPTLSKIVNIGGVGIKKKDAKPLAPEFASRVEKAKGVVVMTFGSMAPMYLMPEHWKEAYFHAFAQFPDVQFFLRYEKPDEIADRLSSNVYAAKWLPQTDLLRELRDLISETNHDYCTDLHMTPSYNNSLIFRLDEKNILKLYNSENPKTLGLISHGGYNSVQDALHAGVPMLATGLFAEQPKNAHLVERLGMGVNVHKSTISKETVTSAVRRIVEDESLKANARRLQSMIATKPVSAETLLVRWTEFLAQHKRLDNLIPYGASLSLFVYHSLDVICLISAVIISVLALLFLVVRSVLRYCRKIVASKTKKE</sequence>
<evidence type="ECO:0000256" key="7">
    <source>
        <dbReference type="SAM" id="Phobius"/>
    </source>
</evidence>
<comment type="caution">
    <text evidence="8">The sequence shown here is derived from an EMBL/GenBank/DDBJ whole genome shotgun (WGS) entry which is preliminary data.</text>
</comment>
<evidence type="ECO:0000256" key="2">
    <source>
        <dbReference type="ARBA" id="ARBA00012544"/>
    </source>
</evidence>
<keyword evidence="7" id="KW-0812">Transmembrane</keyword>
<keyword evidence="5" id="KW-0732">Signal</keyword>
<keyword evidence="3" id="KW-0328">Glycosyltransferase</keyword>
<comment type="catalytic activity">
    <reaction evidence="6">
        <text>glucuronate acceptor + UDP-alpha-D-glucuronate = acceptor beta-D-glucuronoside + UDP + H(+)</text>
        <dbReference type="Rhea" id="RHEA:21032"/>
        <dbReference type="ChEBI" id="CHEBI:15378"/>
        <dbReference type="ChEBI" id="CHEBI:58052"/>
        <dbReference type="ChEBI" id="CHEBI:58223"/>
        <dbReference type="ChEBI" id="CHEBI:132367"/>
        <dbReference type="ChEBI" id="CHEBI:132368"/>
        <dbReference type="EC" id="2.4.1.17"/>
    </reaction>
</comment>
<dbReference type="InterPro" id="IPR002213">
    <property type="entry name" value="UDP_glucos_trans"/>
</dbReference>
<keyword evidence="7" id="KW-1133">Transmembrane helix</keyword>
<keyword evidence="9" id="KW-1185">Reference proteome</keyword>
<evidence type="ECO:0000256" key="5">
    <source>
        <dbReference type="ARBA" id="ARBA00022729"/>
    </source>
</evidence>
<dbReference type="Pfam" id="PF00201">
    <property type="entry name" value="UDPGT"/>
    <property type="match status" value="2"/>
</dbReference>
<evidence type="ECO:0000256" key="1">
    <source>
        <dbReference type="ARBA" id="ARBA00009995"/>
    </source>
</evidence>
<dbReference type="InterPro" id="IPR050271">
    <property type="entry name" value="UDP-glycosyltransferase"/>
</dbReference>
<dbReference type="SUPFAM" id="SSF53756">
    <property type="entry name" value="UDP-Glycosyltransferase/glycogen phosphorylase"/>
    <property type="match status" value="2"/>
</dbReference>
<keyword evidence="4" id="KW-0808">Transferase</keyword>
<dbReference type="PANTHER" id="PTHR48043:SF145">
    <property type="entry name" value="FI06409P-RELATED"/>
    <property type="match status" value="1"/>
</dbReference>
<feature type="non-terminal residue" evidence="8">
    <location>
        <position position="1"/>
    </location>
</feature>
<dbReference type="GO" id="GO:0015020">
    <property type="term" value="F:glucuronosyltransferase activity"/>
    <property type="evidence" value="ECO:0007669"/>
    <property type="project" value="UniProtKB-EC"/>
</dbReference>
<organism evidence="8 9">
    <name type="scientific">Pristionchus entomophagus</name>
    <dbReference type="NCBI Taxonomy" id="358040"/>
    <lineage>
        <taxon>Eukaryota</taxon>
        <taxon>Metazoa</taxon>
        <taxon>Ecdysozoa</taxon>
        <taxon>Nematoda</taxon>
        <taxon>Chromadorea</taxon>
        <taxon>Rhabditida</taxon>
        <taxon>Rhabditina</taxon>
        <taxon>Diplogasteromorpha</taxon>
        <taxon>Diplogasteroidea</taxon>
        <taxon>Neodiplogasteridae</taxon>
        <taxon>Pristionchus</taxon>
    </lineage>
</organism>
<accession>A0AAV5SW19</accession>
<evidence type="ECO:0000256" key="6">
    <source>
        <dbReference type="ARBA" id="ARBA00047475"/>
    </source>
</evidence>
<evidence type="ECO:0000313" key="9">
    <source>
        <dbReference type="Proteomes" id="UP001432027"/>
    </source>
</evidence>
<name>A0AAV5SW19_9BILA</name>
<evidence type="ECO:0000313" key="8">
    <source>
        <dbReference type="EMBL" id="GMS86582.1"/>
    </source>
</evidence>
<reference evidence="8" key="1">
    <citation type="submission" date="2023-10" db="EMBL/GenBank/DDBJ databases">
        <title>Genome assembly of Pristionchus species.</title>
        <authorList>
            <person name="Yoshida K."/>
            <person name="Sommer R.J."/>
        </authorList>
    </citation>
    <scope>NUCLEOTIDE SEQUENCE</scope>
    <source>
        <strain evidence="8">RS0144</strain>
    </source>
</reference>
<evidence type="ECO:0000256" key="3">
    <source>
        <dbReference type="ARBA" id="ARBA00022676"/>
    </source>
</evidence>
<keyword evidence="7" id="KW-0472">Membrane</keyword>
<proteinExistence type="inferred from homology"/>
<gene>
    <name evidence="8" type="ORF">PENTCL1PPCAC_8757</name>
</gene>
<dbReference type="AlphaFoldDB" id="A0AAV5SW19"/>
<protein>
    <recommendedName>
        <fullName evidence="2">glucuronosyltransferase</fullName>
        <ecNumber evidence="2">2.4.1.17</ecNumber>
    </recommendedName>
</protein>
<dbReference type="EC" id="2.4.1.17" evidence="2"/>
<dbReference type="PANTHER" id="PTHR48043">
    <property type="entry name" value="EG:EG0003.4 PROTEIN-RELATED"/>
    <property type="match status" value="1"/>
</dbReference>
<dbReference type="CDD" id="cd03784">
    <property type="entry name" value="GT1_Gtf-like"/>
    <property type="match status" value="1"/>
</dbReference>
<feature type="transmembrane region" description="Helical" evidence="7">
    <location>
        <begin position="390"/>
        <end position="416"/>
    </location>
</feature>
<comment type="similarity">
    <text evidence="1">Belongs to the UDP-glycosyltransferase family.</text>
</comment>
<dbReference type="Gene3D" id="3.40.50.2000">
    <property type="entry name" value="Glycogen Phosphorylase B"/>
    <property type="match status" value="1"/>
</dbReference>
<dbReference type="EMBL" id="BTSX01000002">
    <property type="protein sequence ID" value="GMS86582.1"/>
    <property type="molecule type" value="Genomic_DNA"/>
</dbReference>